<protein>
    <submittedName>
        <fullName evidence="1">Uncharacterized protein</fullName>
    </submittedName>
</protein>
<reference evidence="2" key="1">
    <citation type="submission" date="2015-10" db="EMBL/GenBank/DDBJ databases">
        <authorList>
            <person name="Lehtovirta-Morley L.E."/>
            <person name="Vieille C."/>
        </authorList>
    </citation>
    <scope>NUCLEOTIDE SEQUENCE [LARGE SCALE GENOMIC DNA]</scope>
</reference>
<dbReference type="Gene3D" id="1.25.10.10">
    <property type="entry name" value="Leucine-rich Repeat Variant"/>
    <property type="match status" value="1"/>
</dbReference>
<accession>A0A128A3A0</accession>
<dbReference type="InterPro" id="IPR011989">
    <property type="entry name" value="ARM-like"/>
</dbReference>
<evidence type="ECO:0000313" key="1">
    <source>
        <dbReference type="EMBL" id="CUR51802.1"/>
    </source>
</evidence>
<dbReference type="SUPFAM" id="SSF48371">
    <property type="entry name" value="ARM repeat"/>
    <property type="match status" value="1"/>
</dbReference>
<dbReference type="KEGG" id="ndv:NDEV_1037"/>
<gene>
    <name evidence="1" type="ORF">NDEV_1037</name>
</gene>
<dbReference type="InterPro" id="IPR016024">
    <property type="entry name" value="ARM-type_fold"/>
</dbReference>
<proteinExistence type="predicted"/>
<keyword evidence="2" id="KW-1185">Reference proteome</keyword>
<dbReference type="Proteomes" id="UP000196239">
    <property type="component" value="Chromosome 1"/>
</dbReference>
<dbReference type="AlphaFoldDB" id="A0A128A3A0"/>
<organism evidence="1 2">
    <name type="scientific">Nitrosotalea devaniterrae</name>
    <dbReference type="NCBI Taxonomy" id="1078905"/>
    <lineage>
        <taxon>Archaea</taxon>
        <taxon>Nitrososphaerota</taxon>
        <taxon>Nitrososphaeria</taxon>
        <taxon>Nitrosotaleales</taxon>
        <taxon>Nitrosotaleaceae</taxon>
        <taxon>Nitrosotalea</taxon>
    </lineage>
</organism>
<dbReference type="EMBL" id="LN890280">
    <property type="protein sequence ID" value="CUR51802.1"/>
    <property type="molecule type" value="Genomic_DNA"/>
</dbReference>
<evidence type="ECO:0000313" key="2">
    <source>
        <dbReference type="Proteomes" id="UP000196239"/>
    </source>
</evidence>
<sequence length="749" mass="86198">MTNQEKIDEIIDQIKKEKWDYWKSNKLTDYLSAKQIKLSNDELIDLSKGIVERDLFLMLYAVSNLMQDLASSDEQFIEFLTFLLNKIKKDMAQGPIIDALLNIGKSNPTLGLEIARKLLKNDDVASYASFLIGSAVNVLPSDCNILIDELLQSDNPNHKLTAIRTLRVISKESKMNNIEKIFSILENTSKSSSKEVKVECFEAFLDLHSFDKKLSEKNIEILTKDSLECKFSLAHRIWIRSPFDESTSMKFLEICSEESNINVRQHVCYALTHFVKNQYEKILDILAKYVIRDGFGYESIGYVLEELGKVNAEKSAEIIISWLTSNRDARLNFHIPIMIGQLVSKSDKKLVLTPIFQLIKSNTKFAGKGLDILLEIMSNSFEKSNDSEFVSQSLDFLKSLATANRIDVDSVIKNEPNPTLLCADLIHMLKYYSKDIDYAIILDNLNEFPNIRELFGLKWFEQKQQEQNRTHPLLKMLEQKLPKKEEYEKFIESIVTAQNEREKFNGVFRLKNLMSTALFLNNLDNNIYTLKTNKYPLRSYSDNLKNEQQFDSTLSEIDFVVPFIPKFPVVLEPKINSKKLDAQIDIDSQSLYVEIISPNTFKPLERLHGVHGIPNRIKGKIYDEFKSQLKELTSMNQPVIVAIDIGRSEVNYDFVEDYLFGTLKFTMYLDNGTGKTVGTTTHRDESESMHSRESNTDLISAVICYKTKLYDDLTYRTEGKIFNNMHAKVTLSRSVIKTIEDTLFTRISD</sequence>
<name>A0A128A3A0_9ARCH</name>